<evidence type="ECO:0000259" key="4">
    <source>
        <dbReference type="PROSITE" id="PS51077"/>
    </source>
</evidence>
<dbReference type="PANTHER" id="PTHR30136:SF34">
    <property type="entry name" value="TRANSCRIPTIONAL REGULATOR"/>
    <property type="match status" value="1"/>
</dbReference>
<dbReference type="PATRIC" id="fig|1444770.3.peg.330"/>
<dbReference type="GO" id="GO:0045892">
    <property type="term" value="P:negative regulation of DNA-templated transcription"/>
    <property type="evidence" value="ECO:0007669"/>
    <property type="project" value="TreeGrafter"/>
</dbReference>
<dbReference type="EMBL" id="JDSQ01000002">
    <property type="protein sequence ID" value="EWS79136.1"/>
    <property type="molecule type" value="Genomic_DNA"/>
</dbReference>
<accession>Z9JMV8</accession>
<dbReference type="Pfam" id="PF09339">
    <property type="entry name" value="HTH_IclR"/>
    <property type="match status" value="1"/>
</dbReference>
<dbReference type="InterPro" id="IPR012794">
    <property type="entry name" value="PcaR_PcaU"/>
</dbReference>
<name>Z9JMV8_9GAMM</name>
<dbReference type="STRING" id="1444770.AF72_01355"/>
<gene>
    <name evidence="6" type="ORF">AF72_01355</name>
</gene>
<dbReference type="PROSITE" id="PS51077">
    <property type="entry name" value="HTH_ICLR"/>
    <property type="match status" value="1"/>
</dbReference>
<dbReference type="SUPFAM" id="SSF55781">
    <property type="entry name" value="GAF domain-like"/>
    <property type="match status" value="1"/>
</dbReference>
<evidence type="ECO:0000313" key="6">
    <source>
        <dbReference type="EMBL" id="EWS79136.1"/>
    </source>
</evidence>
<dbReference type="GO" id="GO:0003700">
    <property type="term" value="F:DNA-binding transcription factor activity"/>
    <property type="evidence" value="ECO:0007669"/>
    <property type="project" value="TreeGrafter"/>
</dbReference>
<dbReference type="InterPro" id="IPR014757">
    <property type="entry name" value="Tscrpt_reg_IclR_C"/>
</dbReference>
<reference evidence="6 7" key="1">
    <citation type="journal article" date="2014" name="Genome Announc.">
        <title>Draft Genome Sequence of Xylella fastidiosa Pear Leaf Scorch Strain in Taiwan.</title>
        <authorList>
            <person name="Su C.C."/>
            <person name="Deng W.L."/>
            <person name="Jan F.J."/>
            <person name="Chang C.J."/>
            <person name="Huang H."/>
            <person name="Chen J."/>
        </authorList>
    </citation>
    <scope>NUCLEOTIDE SEQUENCE [LARGE SCALE GENOMIC DNA]</scope>
    <source>
        <strain evidence="6 7">PLS229</strain>
    </source>
</reference>
<dbReference type="NCBIfam" id="TIGR02431">
    <property type="entry name" value="pcaR_pcaU"/>
    <property type="match status" value="1"/>
</dbReference>
<dbReference type="InterPro" id="IPR005471">
    <property type="entry name" value="Tscrpt_reg_IclR_N"/>
</dbReference>
<dbReference type="GO" id="GO:0045893">
    <property type="term" value="P:positive regulation of DNA-templated transcription"/>
    <property type="evidence" value="ECO:0007669"/>
    <property type="project" value="InterPro"/>
</dbReference>
<dbReference type="OrthoDB" id="9807558at2"/>
<dbReference type="SUPFAM" id="SSF46785">
    <property type="entry name" value="Winged helix' DNA-binding domain"/>
    <property type="match status" value="1"/>
</dbReference>
<proteinExistence type="predicted"/>
<dbReference type="InterPro" id="IPR029016">
    <property type="entry name" value="GAF-like_dom_sf"/>
</dbReference>
<dbReference type="Gene3D" id="3.30.450.40">
    <property type="match status" value="1"/>
</dbReference>
<keyword evidence="2" id="KW-0238">DNA-binding</keyword>
<feature type="domain" description="IclR-ED" evidence="5">
    <location>
        <begin position="103"/>
        <end position="286"/>
    </location>
</feature>
<evidence type="ECO:0000256" key="3">
    <source>
        <dbReference type="ARBA" id="ARBA00023163"/>
    </source>
</evidence>
<dbReference type="InterPro" id="IPR050707">
    <property type="entry name" value="HTH_MetabolicPath_Reg"/>
</dbReference>
<organism evidence="6 7">
    <name type="scientific">Xylella taiwanensis</name>
    <dbReference type="NCBI Taxonomy" id="1444770"/>
    <lineage>
        <taxon>Bacteria</taxon>
        <taxon>Pseudomonadati</taxon>
        <taxon>Pseudomonadota</taxon>
        <taxon>Gammaproteobacteria</taxon>
        <taxon>Lysobacterales</taxon>
        <taxon>Lysobacteraceae</taxon>
        <taxon>Xylella</taxon>
    </lineage>
</organism>
<keyword evidence="3" id="KW-0804">Transcription</keyword>
<dbReference type="GO" id="GO:0046278">
    <property type="term" value="P:3,4-dihydroxybenzoate metabolic process"/>
    <property type="evidence" value="ECO:0007669"/>
    <property type="project" value="InterPro"/>
</dbReference>
<evidence type="ECO:0000259" key="5">
    <source>
        <dbReference type="PROSITE" id="PS51078"/>
    </source>
</evidence>
<dbReference type="eggNOG" id="COG1414">
    <property type="taxonomic scope" value="Bacteria"/>
</dbReference>
<evidence type="ECO:0000313" key="7">
    <source>
        <dbReference type="Proteomes" id="UP000020406"/>
    </source>
</evidence>
<evidence type="ECO:0000256" key="1">
    <source>
        <dbReference type="ARBA" id="ARBA00023015"/>
    </source>
</evidence>
<protein>
    <submittedName>
        <fullName evidence="6">IclR family transcriptional regulator</fullName>
    </submittedName>
</protein>
<feature type="domain" description="HTH iclR-type" evidence="4">
    <location>
        <begin position="42"/>
        <end position="102"/>
    </location>
</feature>
<dbReference type="AlphaFoldDB" id="Z9JMV8"/>
<comment type="caution">
    <text evidence="6">The sequence shown here is derived from an EMBL/GenBank/DDBJ whole genome shotgun (WGS) entry which is preliminary data.</text>
</comment>
<dbReference type="GO" id="GO:0003677">
    <property type="term" value="F:DNA binding"/>
    <property type="evidence" value="ECO:0007669"/>
    <property type="project" value="UniProtKB-KW"/>
</dbReference>
<dbReference type="Proteomes" id="UP000020406">
    <property type="component" value="Unassembled WGS sequence"/>
</dbReference>
<dbReference type="Pfam" id="PF01614">
    <property type="entry name" value="IclR_C"/>
    <property type="match status" value="1"/>
</dbReference>
<dbReference type="SMART" id="SM00346">
    <property type="entry name" value="HTH_ICLR"/>
    <property type="match status" value="1"/>
</dbReference>
<evidence type="ECO:0000256" key="2">
    <source>
        <dbReference type="ARBA" id="ARBA00023125"/>
    </source>
</evidence>
<dbReference type="PANTHER" id="PTHR30136">
    <property type="entry name" value="HELIX-TURN-HELIX TRANSCRIPTIONAL REGULATOR, ICLR FAMILY"/>
    <property type="match status" value="1"/>
</dbReference>
<dbReference type="Gene3D" id="1.10.10.10">
    <property type="entry name" value="Winged helix-like DNA-binding domain superfamily/Winged helix DNA-binding domain"/>
    <property type="match status" value="1"/>
</dbReference>
<dbReference type="InterPro" id="IPR036390">
    <property type="entry name" value="WH_DNA-bd_sf"/>
</dbReference>
<dbReference type="PROSITE" id="PS51078">
    <property type="entry name" value="ICLR_ED"/>
    <property type="match status" value="1"/>
</dbReference>
<dbReference type="InterPro" id="IPR036388">
    <property type="entry name" value="WH-like_DNA-bd_sf"/>
</dbReference>
<sequence length="286" mass="31526">MTDTSFLPRPHHLLCSPSIKEPPLTRELNQRIKALQGDPDFMTSLARGLLVLSVFTYHTRTVTMSQVSLETGISRAAVRRVLYTLVRLGYVGEQGRAYMLLPRVLAIGNAYAASSPMTLAAQPVLEALSNQLQASCSLSVLDGDEVLYIARAETVRITSICLKPGSRLPAYCTSMGRMLLAGLPQHTLEAYLNRTLLRPRTEHTITQRSELVKRLLHISREGTAVVDQEWEIGLRSIAVPVHNRRGEIVAALNASTQVERVSLQCLQGPVLTALRDAAKHLSTLLE</sequence>
<keyword evidence="1" id="KW-0805">Transcription regulation</keyword>